<dbReference type="AlphaFoldDB" id="A0A401NG42"/>
<dbReference type="GO" id="GO:0005886">
    <property type="term" value="C:plasma membrane"/>
    <property type="evidence" value="ECO:0007669"/>
    <property type="project" value="UniProtKB-UniRule"/>
</dbReference>
<dbReference type="GO" id="GO:0070062">
    <property type="term" value="C:extracellular exosome"/>
    <property type="evidence" value="ECO:0007669"/>
    <property type="project" value="TreeGrafter"/>
</dbReference>
<dbReference type="GO" id="GO:0001540">
    <property type="term" value="F:amyloid-beta binding"/>
    <property type="evidence" value="ECO:0007669"/>
    <property type="project" value="TreeGrafter"/>
</dbReference>
<keyword evidence="9" id="KW-1003">Cell membrane</keyword>
<evidence type="ECO:0000313" key="11">
    <source>
        <dbReference type="EMBL" id="GCB59890.1"/>
    </source>
</evidence>
<sequence length="254" mass="28400">MVKIGFNSPAAPKDGKGALLVAEPDPETAVVDGRENSTGRCLFTLLGLAFILSGLIIGGACLYRFIVPKNKVFHGRMQYSDSNVLPDALETEAPYFLASEDVQFLGNDGNVALIDVPVPEFDDADPAVIIHDFELILTAYLDLKLDNCYVIALNTSVVLPPRNLLELFMRLATGDYLPQTYLVHEDLMVTERIDNVDQLGYFIYRLCSGKKTYRLQHRNTLKGIQKRSTENCHRIKHFANKFVLDTLICEPYGI</sequence>
<dbReference type="Pfam" id="PF04089">
    <property type="entry name" value="BRICHOS"/>
    <property type="match status" value="1"/>
</dbReference>
<keyword evidence="4 9" id="KW-0735">Signal-anchor</keyword>
<dbReference type="OMA" id="QMCYVGE"/>
<evidence type="ECO:0000259" key="10">
    <source>
        <dbReference type="PROSITE" id="PS50869"/>
    </source>
</evidence>
<evidence type="ECO:0000256" key="1">
    <source>
        <dbReference type="ARBA" id="ARBA00004606"/>
    </source>
</evidence>
<keyword evidence="6 9" id="KW-0472">Membrane</keyword>
<evidence type="ECO:0000256" key="6">
    <source>
        <dbReference type="ARBA" id="ARBA00023136"/>
    </source>
</evidence>
<evidence type="ECO:0000256" key="2">
    <source>
        <dbReference type="ARBA" id="ARBA00006794"/>
    </source>
</evidence>
<evidence type="ECO:0000256" key="7">
    <source>
        <dbReference type="ARBA" id="ARBA00023157"/>
    </source>
</evidence>
<dbReference type="GO" id="GO:0005794">
    <property type="term" value="C:Golgi apparatus"/>
    <property type="evidence" value="ECO:0007669"/>
    <property type="project" value="TreeGrafter"/>
</dbReference>
<dbReference type="STRING" id="75743.A0A401NG42"/>
<keyword evidence="5 9" id="KW-1133">Transmembrane helix</keyword>
<keyword evidence="12" id="KW-1185">Reference proteome</keyword>
<feature type="domain" description="BRICHOS" evidence="10">
    <location>
        <begin position="121"/>
        <end position="215"/>
    </location>
</feature>
<evidence type="ECO:0000256" key="4">
    <source>
        <dbReference type="ARBA" id="ARBA00022968"/>
    </source>
</evidence>
<reference evidence="11 12" key="1">
    <citation type="journal article" date="2018" name="Nat. Ecol. Evol.">
        <title>Shark genomes provide insights into elasmobranch evolution and the origin of vertebrates.</title>
        <authorList>
            <person name="Hara Y"/>
            <person name="Yamaguchi K"/>
            <person name="Onimaru K"/>
            <person name="Kadota M"/>
            <person name="Koyanagi M"/>
            <person name="Keeley SD"/>
            <person name="Tatsumi K"/>
            <person name="Tanaka K"/>
            <person name="Motone F"/>
            <person name="Kageyama Y"/>
            <person name="Nozu R"/>
            <person name="Adachi N"/>
            <person name="Nishimura O"/>
            <person name="Nakagawa R"/>
            <person name="Tanegashima C"/>
            <person name="Kiyatake I"/>
            <person name="Matsumoto R"/>
            <person name="Murakumo K"/>
            <person name="Nishida K"/>
            <person name="Terakita A"/>
            <person name="Kuratani S"/>
            <person name="Sato K"/>
            <person name="Hyodo S Kuraku.S."/>
        </authorList>
    </citation>
    <scope>NUCLEOTIDE SEQUENCE [LARGE SCALE GENOMIC DNA]</scope>
</reference>
<dbReference type="PROSITE" id="PS50869">
    <property type="entry name" value="BRICHOS"/>
    <property type="match status" value="1"/>
</dbReference>
<evidence type="ECO:0000256" key="9">
    <source>
        <dbReference type="RuleBase" id="RU367061"/>
    </source>
</evidence>
<proteinExistence type="inferred from homology"/>
<protein>
    <recommendedName>
        <fullName evidence="9">Integral membrane protein 2</fullName>
    </recommendedName>
</protein>
<dbReference type="InterPro" id="IPR040145">
    <property type="entry name" value="ITM2"/>
</dbReference>
<dbReference type="GO" id="GO:0042985">
    <property type="term" value="P:negative regulation of amyloid precursor protein biosynthetic process"/>
    <property type="evidence" value="ECO:0007669"/>
    <property type="project" value="TreeGrafter"/>
</dbReference>
<dbReference type="InterPro" id="IPR007084">
    <property type="entry name" value="BRICHOS_dom"/>
</dbReference>
<evidence type="ECO:0000256" key="5">
    <source>
        <dbReference type="ARBA" id="ARBA00022989"/>
    </source>
</evidence>
<dbReference type="SMART" id="SM01039">
    <property type="entry name" value="BRICHOS"/>
    <property type="match status" value="1"/>
</dbReference>
<gene>
    <name evidence="11" type="ORF">scyTo_0011013</name>
</gene>
<dbReference type="EMBL" id="BFAA01004877">
    <property type="protein sequence ID" value="GCB59890.1"/>
    <property type="molecule type" value="Genomic_DNA"/>
</dbReference>
<dbReference type="PANTHER" id="PTHR10962:SF7">
    <property type="entry name" value="INTEGRAL MEMBRANE PROTEIN 2A"/>
    <property type="match status" value="1"/>
</dbReference>
<organism evidence="11 12">
    <name type="scientific">Scyliorhinus torazame</name>
    <name type="common">Cloudy catshark</name>
    <name type="synonym">Catulus torazame</name>
    <dbReference type="NCBI Taxonomy" id="75743"/>
    <lineage>
        <taxon>Eukaryota</taxon>
        <taxon>Metazoa</taxon>
        <taxon>Chordata</taxon>
        <taxon>Craniata</taxon>
        <taxon>Vertebrata</taxon>
        <taxon>Chondrichthyes</taxon>
        <taxon>Elasmobranchii</taxon>
        <taxon>Galeomorphii</taxon>
        <taxon>Galeoidea</taxon>
        <taxon>Carcharhiniformes</taxon>
        <taxon>Scyliorhinidae</taxon>
        <taxon>Scyliorhinus</taxon>
    </lineage>
</organism>
<dbReference type="PANTHER" id="PTHR10962">
    <property type="entry name" value="INTEGRAL TRANSMEMBRANE PROTEIN 2"/>
    <property type="match status" value="1"/>
</dbReference>
<comment type="subcellular location">
    <subcellularLocation>
        <location evidence="1 9">Membrane</location>
        <topology evidence="1 9">Single-pass type II membrane protein</topology>
    </subcellularLocation>
</comment>
<evidence type="ECO:0000256" key="8">
    <source>
        <dbReference type="ARBA" id="ARBA00023180"/>
    </source>
</evidence>
<evidence type="ECO:0000256" key="3">
    <source>
        <dbReference type="ARBA" id="ARBA00022692"/>
    </source>
</evidence>
<keyword evidence="7" id="KW-1015">Disulfide bond</keyword>
<keyword evidence="3 9" id="KW-0812">Transmembrane</keyword>
<comment type="similarity">
    <text evidence="2 9">Belongs to the ITM2 family.</text>
</comment>
<dbReference type="Proteomes" id="UP000288216">
    <property type="component" value="Unassembled WGS sequence"/>
</dbReference>
<evidence type="ECO:0000313" key="12">
    <source>
        <dbReference type="Proteomes" id="UP000288216"/>
    </source>
</evidence>
<accession>A0A401NG42</accession>
<name>A0A401NG42_SCYTO</name>
<keyword evidence="8" id="KW-0325">Glycoprotein</keyword>
<dbReference type="OrthoDB" id="9982095at2759"/>
<feature type="transmembrane region" description="Helical" evidence="9">
    <location>
        <begin position="42"/>
        <end position="67"/>
    </location>
</feature>
<comment type="caution">
    <text evidence="11">The sequence shown here is derived from an EMBL/GenBank/DDBJ whole genome shotgun (WGS) entry which is preliminary data.</text>
</comment>